<gene>
    <name evidence="2" type="ORF">GE061_010988</name>
</gene>
<keyword evidence="3" id="KW-1185">Reference proteome</keyword>
<evidence type="ECO:0000313" key="2">
    <source>
        <dbReference type="EMBL" id="KAF6213270.1"/>
    </source>
</evidence>
<dbReference type="AlphaFoldDB" id="A0A8S9XW51"/>
<evidence type="ECO:0000256" key="1">
    <source>
        <dbReference type="SAM" id="MobiDB-lite"/>
    </source>
</evidence>
<feature type="region of interest" description="Disordered" evidence="1">
    <location>
        <begin position="221"/>
        <end position="241"/>
    </location>
</feature>
<dbReference type="EMBL" id="WIXP02000003">
    <property type="protein sequence ID" value="KAF6213270.1"/>
    <property type="molecule type" value="Genomic_DNA"/>
</dbReference>
<sequence>MEGYGPGTSWVPQTPDVVVMLNPLKAANVLARPGLIKRGHQRKAGLMKTRSLLPGKILLRMGPGKILRKKGDFSLDRVGLPSIRKEPGGDKKTIVIDVIHDVGGENSPKEDICRSGNDLTIEPDGEAEIRDDEIQNFVEEENDEGTLLYQPEEQAESFLNKENILNETTNEQVIETDADFLWTNTEVANFSFVLDHSTSNIVGVTTVVLDTGEHIENVPIFNVAGPSSSPNSPENQEEEHPQEIIVLEESPQQQMSPNADEGFFANLPSTSKKRPHCETTVTSEPRQKSRNAAKHPLQPAACYERCPHKWHTFMSCDSLHHLIELSMKKKKFVYDMEDFASAVRDSSRKNRVIIKIMEPSDFVSYRDESSISKRNIDRKTKKKILLTNVSSVEFRRSSLEMFYKTDLETESWDVIDFLKAVITKSGRFVAPIRRQKACGVPVAVKNDITSKLLRLMPDNRRSFWTSLPIQTDHEE</sequence>
<protein>
    <submittedName>
        <fullName evidence="2">Uncharacterized protein</fullName>
    </submittedName>
</protein>
<comment type="caution">
    <text evidence="2">The sequence shown here is derived from an EMBL/GenBank/DDBJ whole genome shotgun (WGS) entry which is preliminary data.</text>
</comment>
<dbReference type="OrthoDB" id="6617150at2759"/>
<proteinExistence type="predicted"/>
<organism evidence="2 3">
    <name type="scientific">Apolygus lucorum</name>
    <name type="common">Small green plant bug</name>
    <name type="synonym">Lygocoris lucorum</name>
    <dbReference type="NCBI Taxonomy" id="248454"/>
    <lineage>
        <taxon>Eukaryota</taxon>
        <taxon>Metazoa</taxon>
        <taxon>Ecdysozoa</taxon>
        <taxon>Arthropoda</taxon>
        <taxon>Hexapoda</taxon>
        <taxon>Insecta</taxon>
        <taxon>Pterygota</taxon>
        <taxon>Neoptera</taxon>
        <taxon>Paraneoptera</taxon>
        <taxon>Hemiptera</taxon>
        <taxon>Heteroptera</taxon>
        <taxon>Panheteroptera</taxon>
        <taxon>Cimicomorpha</taxon>
        <taxon>Miridae</taxon>
        <taxon>Mirini</taxon>
        <taxon>Apolygus</taxon>
    </lineage>
</organism>
<dbReference type="Proteomes" id="UP000466442">
    <property type="component" value="Unassembled WGS sequence"/>
</dbReference>
<reference evidence="2" key="1">
    <citation type="journal article" date="2021" name="Mol. Ecol. Resour.">
        <title>Apolygus lucorum genome provides insights into omnivorousness and mesophyll feeding.</title>
        <authorList>
            <person name="Liu Y."/>
            <person name="Liu H."/>
            <person name="Wang H."/>
            <person name="Huang T."/>
            <person name="Liu B."/>
            <person name="Yang B."/>
            <person name="Yin L."/>
            <person name="Li B."/>
            <person name="Zhang Y."/>
            <person name="Zhang S."/>
            <person name="Jiang F."/>
            <person name="Zhang X."/>
            <person name="Ren Y."/>
            <person name="Wang B."/>
            <person name="Wang S."/>
            <person name="Lu Y."/>
            <person name="Wu K."/>
            <person name="Fan W."/>
            <person name="Wang G."/>
        </authorList>
    </citation>
    <scope>NUCLEOTIDE SEQUENCE</scope>
    <source>
        <strain evidence="2">12Hb</strain>
    </source>
</reference>
<accession>A0A8S9XW51</accession>
<name>A0A8S9XW51_APOLU</name>
<feature type="region of interest" description="Disordered" evidence="1">
    <location>
        <begin position="265"/>
        <end position="296"/>
    </location>
</feature>
<evidence type="ECO:0000313" key="3">
    <source>
        <dbReference type="Proteomes" id="UP000466442"/>
    </source>
</evidence>